<dbReference type="eggNOG" id="COG1961">
    <property type="taxonomic scope" value="Bacteria"/>
</dbReference>
<dbReference type="SMART" id="SM00857">
    <property type="entry name" value="Resolvase"/>
    <property type="match status" value="1"/>
</dbReference>
<dbReference type="AlphaFoldDB" id="M5DNP9"/>
<dbReference type="HOGENOM" id="CLU_010686_8_3_6"/>
<dbReference type="InterPro" id="IPR006119">
    <property type="entry name" value="Resolv_N"/>
</dbReference>
<dbReference type="Gene3D" id="3.40.50.1390">
    <property type="entry name" value="Resolvase, N-terminal catalytic domain"/>
    <property type="match status" value="1"/>
</dbReference>
<dbReference type="InterPro" id="IPR050639">
    <property type="entry name" value="SSR_resolvase"/>
</dbReference>
<dbReference type="GeneID" id="79175345"/>
<dbReference type="InterPro" id="IPR036162">
    <property type="entry name" value="Resolvase-like_N_sf"/>
</dbReference>
<gene>
    <name evidence="8" type="ORF">TOL_0344</name>
</gene>
<keyword evidence="9" id="KW-1185">Reference proteome</keyword>
<evidence type="ECO:0000313" key="8">
    <source>
        <dbReference type="EMBL" id="CCU70787.1"/>
    </source>
</evidence>
<evidence type="ECO:0000256" key="6">
    <source>
        <dbReference type="PROSITE-ProRule" id="PRU10137"/>
    </source>
</evidence>
<evidence type="ECO:0000256" key="3">
    <source>
        <dbReference type="ARBA" id="ARBA00023125"/>
    </source>
</evidence>
<dbReference type="RefSeq" id="WP_015485528.1">
    <property type="nucleotide sequence ID" value="NC_020888.1"/>
</dbReference>
<feature type="domain" description="Resolvase/invertase-type recombinase catalytic" evidence="7">
    <location>
        <begin position="2"/>
        <end position="139"/>
    </location>
</feature>
<organism evidence="8 9">
    <name type="scientific">Thalassolituus oleivorans MIL-1</name>
    <dbReference type="NCBI Taxonomy" id="1298593"/>
    <lineage>
        <taxon>Bacteria</taxon>
        <taxon>Pseudomonadati</taxon>
        <taxon>Pseudomonadota</taxon>
        <taxon>Gammaproteobacteria</taxon>
        <taxon>Oceanospirillales</taxon>
        <taxon>Oceanospirillaceae</taxon>
        <taxon>Thalassolituus</taxon>
    </lineage>
</organism>
<dbReference type="GO" id="GO:0003677">
    <property type="term" value="F:DNA binding"/>
    <property type="evidence" value="ECO:0007669"/>
    <property type="project" value="UniProtKB-KW"/>
</dbReference>
<evidence type="ECO:0000256" key="1">
    <source>
        <dbReference type="ARBA" id="ARBA00009913"/>
    </source>
</evidence>
<dbReference type="SUPFAM" id="SSF53041">
    <property type="entry name" value="Resolvase-like"/>
    <property type="match status" value="1"/>
</dbReference>
<dbReference type="Proteomes" id="UP000011866">
    <property type="component" value="Chromosome"/>
</dbReference>
<dbReference type="PANTHER" id="PTHR30461:SF26">
    <property type="entry name" value="RESOLVASE HOMOLOG YNEB"/>
    <property type="match status" value="1"/>
</dbReference>
<reference evidence="8 9" key="1">
    <citation type="journal article" date="2013" name="Genome Announc.">
        <title>Genome Sequence of Thalassolituus oleivorans MIL-1 (DSM 14913T).</title>
        <authorList>
            <person name="Golyshin P.N."/>
            <person name="Werner J."/>
            <person name="Chernikova T.N."/>
            <person name="Tran H."/>
            <person name="Ferrer M."/>
            <person name="Yakimov M.M."/>
            <person name="Teeling H."/>
            <person name="Golyshina O.V."/>
        </authorList>
    </citation>
    <scope>NUCLEOTIDE SEQUENCE [LARGE SCALE GENOMIC DNA]</scope>
    <source>
        <strain evidence="8 9">MIL-1</strain>
    </source>
</reference>
<evidence type="ECO:0000256" key="5">
    <source>
        <dbReference type="PIRSR" id="PIRSR606118-50"/>
    </source>
</evidence>
<dbReference type="EMBL" id="HF680312">
    <property type="protein sequence ID" value="CCU70787.1"/>
    <property type="molecule type" value="Genomic_DNA"/>
</dbReference>
<dbReference type="PROSITE" id="PS00397">
    <property type="entry name" value="RECOMBINASES_1"/>
    <property type="match status" value="1"/>
</dbReference>
<dbReference type="PANTHER" id="PTHR30461">
    <property type="entry name" value="DNA-INVERTASE FROM LAMBDOID PROPHAGE"/>
    <property type="match status" value="1"/>
</dbReference>
<name>M5DNP9_9GAMM</name>
<evidence type="ECO:0000313" key="9">
    <source>
        <dbReference type="Proteomes" id="UP000011866"/>
    </source>
</evidence>
<feature type="active site" description="O-(5'-phospho-DNA)-serine intermediate" evidence="5 6">
    <location>
        <position position="10"/>
    </location>
</feature>
<evidence type="ECO:0000259" key="7">
    <source>
        <dbReference type="PROSITE" id="PS51736"/>
    </source>
</evidence>
<evidence type="ECO:0000256" key="2">
    <source>
        <dbReference type="ARBA" id="ARBA00022908"/>
    </source>
</evidence>
<dbReference type="Pfam" id="PF00239">
    <property type="entry name" value="Resolvase"/>
    <property type="match status" value="1"/>
</dbReference>
<sequence>MADFAYIRVSSTDQSTERQLADVSIAFERVFTDKVSGSTVKRPQLEALRSHVREGDTIHVHSIDRLARNLRDLRMLVDEWRGKGVTVRFHKENLTFNAGKASTPMDDLLLSMLGAVSEFERSMIRERQAEGIRKAKEAGKYNGGSAKRLEDDVRQAVLADLGAGLSFRKTATKHDISVSSVQRISKESIA</sequence>
<protein>
    <submittedName>
        <fullName evidence="8">Resolvase</fullName>
    </submittedName>
</protein>
<keyword evidence="3" id="KW-0238">DNA-binding</keyword>
<evidence type="ECO:0000256" key="4">
    <source>
        <dbReference type="ARBA" id="ARBA00023172"/>
    </source>
</evidence>
<dbReference type="GO" id="GO:0000150">
    <property type="term" value="F:DNA strand exchange activity"/>
    <property type="evidence" value="ECO:0007669"/>
    <property type="project" value="InterPro"/>
</dbReference>
<dbReference type="CDD" id="cd03768">
    <property type="entry name" value="SR_ResInv"/>
    <property type="match status" value="1"/>
</dbReference>
<comment type="similarity">
    <text evidence="1">Belongs to the site-specific recombinase resolvase family.</text>
</comment>
<keyword evidence="4" id="KW-0233">DNA recombination</keyword>
<accession>M5DNP9</accession>
<dbReference type="PROSITE" id="PS51736">
    <property type="entry name" value="RECOMBINASES_3"/>
    <property type="match status" value="1"/>
</dbReference>
<dbReference type="GO" id="GO:0015074">
    <property type="term" value="P:DNA integration"/>
    <property type="evidence" value="ECO:0007669"/>
    <property type="project" value="UniProtKB-KW"/>
</dbReference>
<dbReference type="InterPro" id="IPR006118">
    <property type="entry name" value="Recombinase_CS"/>
</dbReference>
<dbReference type="KEGG" id="tol:TOL_0344"/>
<proteinExistence type="inferred from homology"/>
<keyword evidence="2" id="KW-0229">DNA integration</keyword>